<evidence type="ECO:0000313" key="1">
    <source>
        <dbReference type="EMBL" id="GFD01791.1"/>
    </source>
</evidence>
<proteinExistence type="predicted"/>
<feature type="non-terminal residue" evidence="1">
    <location>
        <position position="91"/>
    </location>
</feature>
<protein>
    <submittedName>
        <fullName evidence="1">Uncharacterized protein</fullName>
    </submittedName>
</protein>
<dbReference type="AlphaFoldDB" id="A0A699SWU0"/>
<comment type="caution">
    <text evidence="1">The sequence shown here is derived from an EMBL/GenBank/DDBJ whole genome shotgun (WGS) entry which is preliminary data.</text>
</comment>
<accession>A0A699SWU0</accession>
<gene>
    <name evidence="1" type="ORF">Tci_873760</name>
</gene>
<dbReference type="EMBL" id="BKCJ011193626">
    <property type="protein sequence ID" value="GFD01791.1"/>
    <property type="molecule type" value="Genomic_DNA"/>
</dbReference>
<sequence length="91" mass="10281">MHKDFIAIVYPKVHKSLKHTTEEHVFLENPPSSFGTLSSMKNLDDAFTFGDQFIDNKPTKEELRKAIMKTEVESMVTVPIHHASSLAPLLS</sequence>
<reference evidence="1" key="1">
    <citation type="journal article" date="2019" name="Sci. Rep.">
        <title>Draft genome of Tanacetum cinerariifolium, the natural source of mosquito coil.</title>
        <authorList>
            <person name="Yamashiro T."/>
            <person name="Shiraishi A."/>
            <person name="Satake H."/>
            <person name="Nakayama K."/>
        </authorList>
    </citation>
    <scope>NUCLEOTIDE SEQUENCE</scope>
</reference>
<organism evidence="1">
    <name type="scientific">Tanacetum cinerariifolium</name>
    <name type="common">Dalmatian daisy</name>
    <name type="synonym">Chrysanthemum cinerariifolium</name>
    <dbReference type="NCBI Taxonomy" id="118510"/>
    <lineage>
        <taxon>Eukaryota</taxon>
        <taxon>Viridiplantae</taxon>
        <taxon>Streptophyta</taxon>
        <taxon>Embryophyta</taxon>
        <taxon>Tracheophyta</taxon>
        <taxon>Spermatophyta</taxon>
        <taxon>Magnoliopsida</taxon>
        <taxon>eudicotyledons</taxon>
        <taxon>Gunneridae</taxon>
        <taxon>Pentapetalae</taxon>
        <taxon>asterids</taxon>
        <taxon>campanulids</taxon>
        <taxon>Asterales</taxon>
        <taxon>Asteraceae</taxon>
        <taxon>Asteroideae</taxon>
        <taxon>Anthemideae</taxon>
        <taxon>Anthemidinae</taxon>
        <taxon>Tanacetum</taxon>
    </lineage>
</organism>
<name>A0A699SWU0_TANCI</name>